<proteinExistence type="predicted"/>
<evidence type="ECO:0000259" key="1">
    <source>
        <dbReference type="Pfam" id="PF00155"/>
    </source>
</evidence>
<organism evidence="2 3">
    <name type="scientific">Curtobacterium pusillum</name>
    <dbReference type="NCBI Taxonomy" id="69373"/>
    <lineage>
        <taxon>Bacteria</taxon>
        <taxon>Bacillati</taxon>
        <taxon>Actinomycetota</taxon>
        <taxon>Actinomycetes</taxon>
        <taxon>Micrococcales</taxon>
        <taxon>Microbacteriaceae</taxon>
        <taxon>Curtobacterium</taxon>
    </lineage>
</organism>
<gene>
    <name evidence="2" type="ORF">HP507_05220</name>
</gene>
<sequence length="317" mass="33507">MSASYDLVPAPGVSFATHGRDLDSRLKERVAQLVLSAAWNPYVGVDVKTAGSALARGLKIEVEGTRSSIHRGAEAALRALVATRKPSQLFVPANAYPGFGRTAAATRTPIVGYRDAKDLERARRDDVVVVTLPGSPVDVDDVGKLFAASVRCRASVVMDATFALLDAEGAAAVAETARSNSADLIVSASKSLGLAGVRLGLLLDRGQGDETEANPMELDVFQCAVLEALLENEGRAVADRAASVARRQRSLQARLVNALRKSGADVVHDGNAFAVTIRDPAPDEGRYGASGWKGYPRLGLVRLDASEAMTVRMEATR</sequence>
<dbReference type="Gene3D" id="3.40.640.10">
    <property type="entry name" value="Type I PLP-dependent aspartate aminotransferase-like (Major domain)"/>
    <property type="match status" value="1"/>
</dbReference>
<evidence type="ECO:0000313" key="2">
    <source>
        <dbReference type="EMBL" id="NUU13235.1"/>
    </source>
</evidence>
<dbReference type="InterPro" id="IPR015421">
    <property type="entry name" value="PyrdxlP-dep_Trfase_major"/>
</dbReference>
<dbReference type="Pfam" id="PF00155">
    <property type="entry name" value="Aminotran_1_2"/>
    <property type="match status" value="1"/>
</dbReference>
<dbReference type="EMBL" id="JABMCE010000061">
    <property type="protein sequence ID" value="NUU13235.1"/>
    <property type="molecule type" value="Genomic_DNA"/>
</dbReference>
<keyword evidence="2" id="KW-0032">Aminotransferase</keyword>
<accession>A0ABX2M8K1</accession>
<keyword evidence="2" id="KW-0808">Transferase</keyword>
<comment type="caution">
    <text evidence="2">The sequence shown here is derived from an EMBL/GenBank/DDBJ whole genome shotgun (WGS) entry which is preliminary data.</text>
</comment>
<dbReference type="InterPro" id="IPR015422">
    <property type="entry name" value="PyrdxlP-dep_Trfase_small"/>
</dbReference>
<dbReference type="GO" id="GO:0008483">
    <property type="term" value="F:transaminase activity"/>
    <property type="evidence" value="ECO:0007669"/>
    <property type="project" value="UniProtKB-KW"/>
</dbReference>
<evidence type="ECO:0000313" key="3">
    <source>
        <dbReference type="Proteomes" id="UP000573001"/>
    </source>
</evidence>
<keyword evidence="3" id="KW-1185">Reference proteome</keyword>
<reference evidence="2 3" key="1">
    <citation type="submission" date="2020-05" db="EMBL/GenBank/DDBJ databases">
        <title>Genome Sequencing of Type Strains.</title>
        <authorList>
            <person name="Lemaire J.F."/>
            <person name="Inderbitzin P."/>
            <person name="Gregorio O.A."/>
            <person name="Collins S.B."/>
            <person name="Wespe N."/>
            <person name="Knight-Connoni V."/>
        </authorList>
    </citation>
    <scope>NUCLEOTIDE SEQUENCE [LARGE SCALE GENOMIC DNA]</scope>
    <source>
        <strain evidence="2 3">ATCC 19096</strain>
    </source>
</reference>
<dbReference type="RefSeq" id="WP_175350788.1">
    <property type="nucleotide sequence ID" value="NZ_BAAAWQ010000001.1"/>
</dbReference>
<feature type="domain" description="Aminotransferase class I/classII large" evidence="1">
    <location>
        <begin position="72"/>
        <end position="204"/>
    </location>
</feature>
<dbReference type="InterPro" id="IPR015424">
    <property type="entry name" value="PyrdxlP-dep_Trfase"/>
</dbReference>
<dbReference type="Proteomes" id="UP000573001">
    <property type="component" value="Unassembled WGS sequence"/>
</dbReference>
<dbReference type="InterPro" id="IPR004839">
    <property type="entry name" value="Aminotransferase_I/II_large"/>
</dbReference>
<dbReference type="Gene3D" id="3.90.1150.10">
    <property type="entry name" value="Aspartate Aminotransferase, domain 1"/>
    <property type="match status" value="1"/>
</dbReference>
<protein>
    <submittedName>
        <fullName evidence="2">Aminotransferase class I/II-fold pyridoxal phosphate-dependent enzyme</fullName>
    </submittedName>
</protein>
<name>A0ABX2M8K1_9MICO</name>
<dbReference type="SUPFAM" id="SSF53383">
    <property type="entry name" value="PLP-dependent transferases"/>
    <property type="match status" value="1"/>
</dbReference>